<keyword evidence="8 11" id="KW-0862">Zinc</keyword>
<keyword evidence="6 10" id="KW-0863">Zinc-finger</keyword>
<accession>A0ABS8VIC4</accession>
<evidence type="ECO:0000256" key="5">
    <source>
        <dbReference type="ARBA" id="ARBA00022723"/>
    </source>
</evidence>
<evidence type="ECO:0000259" key="13">
    <source>
        <dbReference type="PROSITE" id="PS50089"/>
    </source>
</evidence>
<feature type="domain" description="RING-type" evidence="13">
    <location>
        <begin position="16"/>
        <end position="65"/>
    </location>
</feature>
<evidence type="ECO:0000256" key="1">
    <source>
        <dbReference type="ARBA" id="ARBA00000900"/>
    </source>
</evidence>
<comment type="domain">
    <text evidence="11">The RING-type zinc finger domain is responsible for E3 ligase activity.</text>
</comment>
<dbReference type="PROSITE" id="PS00518">
    <property type="entry name" value="ZF_RING_1"/>
    <property type="match status" value="1"/>
</dbReference>
<keyword evidence="4 11" id="KW-0808">Transferase</keyword>
<feature type="compositionally biased region" description="Polar residues" evidence="12">
    <location>
        <begin position="82"/>
        <end position="93"/>
    </location>
</feature>
<comment type="catalytic activity">
    <reaction evidence="1 11">
        <text>S-ubiquitinyl-[E2 ubiquitin-conjugating enzyme]-L-cysteine + [acceptor protein]-L-lysine = [E2 ubiquitin-conjugating enzyme]-L-cysteine + N(6)-ubiquitinyl-[acceptor protein]-L-lysine.</text>
        <dbReference type="EC" id="2.3.2.27"/>
    </reaction>
</comment>
<comment type="subcellular location">
    <subcellularLocation>
        <location evidence="2">Endomembrane system</location>
    </subcellularLocation>
    <subcellularLocation>
        <location evidence="11">Endoplasmic reticulum membrane</location>
        <topology evidence="11">Single-pass type IV membrane protein</topology>
    </subcellularLocation>
</comment>
<evidence type="ECO:0000313" key="14">
    <source>
        <dbReference type="EMBL" id="MCD9646551.1"/>
    </source>
</evidence>
<comment type="function">
    <text evidence="11">E3 ubiquitin-protein ligase.</text>
</comment>
<dbReference type="Gene3D" id="3.30.40.10">
    <property type="entry name" value="Zinc/RING finger domain, C3HC4 (zinc finger)"/>
    <property type="match status" value="1"/>
</dbReference>
<dbReference type="SMART" id="SM00184">
    <property type="entry name" value="RING"/>
    <property type="match status" value="1"/>
</dbReference>
<keyword evidence="11" id="KW-0256">Endoplasmic reticulum</keyword>
<feature type="compositionally biased region" description="Polar residues" evidence="12">
    <location>
        <begin position="100"/>
        <end position="114"/>
    </location>
</feature>
<feature type="region of interest" description="Disordered" evidence="12">
    <location>
        <begin position="78"/>
        <end position="118"/>
    </location>
</feature>
<dbReference type="EC" id="2.3.2.27" evidence="11"/>
<evidence type="ECO:0000256" key="2">
    <source>
        <dbReference type="ARBA" id="ARBA00004308"/>
    </source>
</evidence>
<comment type="caution">
    <text evidence="14">The sequence shown here is derived from an EMBL/GenBank/DDBJ whole genome shotgun (WGS) entry which is preliminary data.</text>
</comment>
<dbReference type="Pfam" id="PF00097">
    <property type="entry name" value="zf-C3HC4"/>
    <property type="match status" value="1"/>
</dbReference>
<dbReference type="PANTHER" id="PTHR12313">
    <property type="entry name" value="E3 UBIQUITIN-PROTEIN LIGASE RNF5-RELATED"/>
    <property type="match status" value="1"/>
</dbReference>
<evidence type="ECO:0000256" key="6">
    <source>
        <dbReference type="ARBA" id="ARBA00022771"/>
    </source>
</evidence>
<protein>
    <recommendedName>
        <fullName evidence="11">E3 ubiquitin-protein ligase RMA</fullName>
        <ecNumber evidence="11">2.3.2.27</ecNumber>
    </recommendedName>
    <alternativeName>
        <fullName evidence="11">Protein RING membrane-anchor</fullName>
    </alternativeName>
    <alternativeName>
        <fullName evidence="11">RING-type E3 ubiquitin transferase RMA</fullName>
    </alternativeName>
</protein>
<keyword evidence="5 11" id="KW-0479">Metal-binding</keyword>
<name>A0ABS8VIC4_DATST</name>
<sequence>MFDDEREGYLSGGFECNICLDLANDPVVTFCGHLYCWPCIFKWIHLRSIPSENPHQLNPQCPVCNAEVSRRTLSPLYGRGQATESSGRGSSGHQLHHRGNLQQPQTHQSNSTSYVAPPLFGVGGTTTNVC</sequence>
<evidence type="ECO:0000256" key="4">
    <source>
        <dbReference type="ARBA" id="ARBA00022679"/>
    </source>
</evidence>
<dbReference type="Proteomes" id="UP000823775">
    <property type="component" value="Unassembled WGS sequence"/>
</dbReference>
<dbReference type="EMBL" id="JACEIK010004836">
    <property type="protein sequence ID" value="MCD9646551.1"/>
    <property type="molecule type" value="Genomic_DNA"/>
</dbReference>
<dbReference type="SUPFAM" id="SSF57850">
    <property type="entry name" value="RING/U-box"/>
    <property type="match status" value="1"/>
</dbReference>
<evidence type="ECO:0000256" key="7">
    <source>
        <dbReference type="ARBA" id="ARBA00022786"/>
    </source>
</evidence>
<comment type="pathway">
    <text evidence="3 11">Protein modification; protein ubiquitination.</text>
</comment>
<reference evidence="14 15" key="1">
    <citation type="journal article" date="2021" name="BMC Genomics">
        <title>Datura genome reveals duplications of psychoactive alkaloid biosynthetic genes and high mutation rate following tissue culture.</title>
        <authorList>
            <person name="Rajewski A."/>
            <person name="Carter-House D."/>
            <person name="Stajich J."/>
            <person name="Litt A."/>
        </authorList>
    </citation>
    <scope>NUCLEOTIDE SEQUENCE [LARGE SCALE GENOMIC DNA]</scope>
    <source>
        <strain evidence="14">AR-01</strain>
    </source>
</reference>
<evidence type="ECO:0000256" key="9">
    <source>
        <dbReference type="ARBA" id="ARBA00023136"/>
    </source>
</evidence>
<organism evidence="14 15">
    <name type="scientific">Datura stramonium</name>
    <name type="common">Jimsonweed</name>
    <name type="synonym">Common thornapple</name>
    <dbReference type="NCBI Taxonomy" id="4076"/>
    <lineage>
        <taxon>Eukaryota</taxon>
        <taxon>Viridiplantae</taxon>
        <taxon>Streptophyta</taxon>
        <taxon>Embryophyta</taxon>
        <taxon>Tracheophyta</taxon>
        <taxon>Spermatophyta</taxon>
        <taxon>Magnoliopsida</taxon>
        <taxon>eudicotyledons</taxon>
        <taxon>Gunneridae</taxon>
        <taxon>Pentapetalae</taxon>
        <taxon>asterids</taxon>
        <taxon>lamiids</taxon>
        <taxon>Solanales</taxon>
        <taxon>Solanaceae</taxon>
        <taxon>Solanoideae</taxon>
        <taxon>Datureae</taxon>
        <taxon>Datura</taxon>
    </lineage>
</organism>
<keyword evidence="15" id="KW-1185">Reference proteome</keyword>
<keyword evidence="7 11" id="KW-0833">Ubl conjugation pathway</keyword>
<dbReference type="PROSITE" id="PS50089">
    <property type="entry name" value="ZF_RING_2"/>
    <property type="match status" value="1"/>
</dbReference>
<proteinExistence type="predicted"/>
<evidence type="ECO:0000256" key="8">
    <source>
        <dbReference type="ARBA" id="ARBA00022833"/>
    </source>
</evidence>
<evidence type="ECO:0000256" key="11">
    <source>
        <dbReference type="RuleBase" id="RU369090"/>
    </source>
</evidence>
<keyword evidence="9" id="KW-0472">Membrane</keyword>
<dbReference type="InterPro" id="IPR017907">
    <property type="entry name" value="Znf_RING_CS"/>
</dbReference>
<dbReference type="InterPro" id="IPR045103">
    <property type="entry name" value="RNF5/RNF185-like"/>
</dbReference>
<dbReference type="InterPro" id="IPR018957">
    <property type="entry name" value="Znf_C3HC4_RING-type"/>
</dbReference>
<gene>
    <name evidence="14" type="ORF">HAX54_036471</name>
</gene>
<evidence type="ECO:0000256" key="12">
    <source>
        <dbReference type="SAM" id="MobiDB-lite"/>
    </source>
</evidence>
<dbReference type="InterPro" id="IPR013083">
    <property type="entry name" value="Znf_RING/FYVE/PHD"/>
</dbReference>
<dbReference type="InterPro" id="IPR001841">
    <property type="entry name" value="Znf_RING"/>
</dbReference>
<evidence type="ECO:0000256" key="3">
    <source>
        <dbReference type="ARBA" id="ARBA00004906"/>
    </source>
</evidence>
<evidence type="ECO:0000256" key="10">
    <source>
        <dbReference type="PROSITE-ProRule" id="PRU00175"/>
    </source>
</evidence>
<evidence type="ECO:0000313" key="15">
    <source>
        <dbReference type="Proteomes" id="UP000823775"/>
    </source>
</evidence>